<dbReference type="Proteomes" id="UP000037136">
    <property type="component" value="Unassembled WGS sequence"/>
</dbReference>
<keyword evidence="3" id="KW-1185">Reference proteome</keyword>
<dbReference type="OrthoDB" id="4917813at2759"/>
<evidence type="ECO:0000256" key="1">
    <source>
        <dbReference type="SAM" id="Phobius"/>
    </source>
</evidence>
<dbReference type="AlphaFoldDB" id="A0A2A9PCJ8"/>
<accession>A0A2A9PCJ8</accession>
<evidence type="ECO:0000313" key="3">
    <source>
        <dbReference type="Proteomes" id="UP000037136"/>
    </source>
</evidence>
<comment type="caution">
    <text evidence="2">The sequence shown here is derived from an EMBL/GenBank/DDBJ whole genome shotgun (WGS) entry which is preliminary data.</text>
</comment>
<feature type="transmembrane region" description="Helical" evidence="1">
    <location>
        <begin position="43"/>
        <end position="64"/>
    </location>
</feature>
<sequence length="138" mass="14939">MSLPVVVIAITAAQLVLVVLFSCMPPSLPPGRVRPVMDAKDSAFLGCSLVIAMILSSIGLYYLVDFCHRLRQRFFCKKAVELPAPVRPPPAPVFCLEDIVDPPPRYQDVGSLRGLAPAPAAMARSPLTIGQSRWINAV</sequence>
<keyword evidence="1" id="KW-1133">Transmembrane helix</keyword>
<gene>
    <name evidence="2" type="ORF">XA68_13454</name>
</gene>
<protein>
    <submittedName>
        <fullName evidence="2">Uncharacterized protein</fullName>
    </submittedName>
</protein>
<feature type="transmembrane region" description="Helical" evidence="1">
    <location>
        <begin position="6"/>
        <end position="23"/>
    </location>
</feature>
<reference evidence="2 3" key="1">
    <citation type="journal article" date="2015" name="BMC Genomics">
        <title>Gene expression during zombie ant biting behavior reflects the complexity underlying fungal parasitic behavioral manipulation.</title>
        <authorList>
            <person name="de Bekker C."/>
            <person name="Ohm R.A."/>
            <person name="Loreto R.G."/>
            <person name="Sebastian A."/>
            <person name="Albert I."/>
            <person name="Merrow M."/>
            <person name="Brachmann A."/>
            <person name="Hughes D.P."/>
        </authorList>
    </citation>
    <scope>NUCLEOTIDE SEQUENCE [LARGE SCALE GENOMIC DNA]</scope>
    <source>
        <strain evidence="2 3">SC16a</strain>
    </source>
</reference>
<name>A0A2A9PCJ8_OPHUN</name>
<evidence type="ECO:0000313" key="2">
    <source>
        <dbReference type="EMBL" id="PFH58613.1"/>
    </source>
</evidence>
<keyword evidence="1" id="KW-0812">Transmembrane</keyword>
<keyword evidence="1" id="KW-0472">Membrane</keyword>
<organism evidence="2 3">
    <name type="scientific">Ophiocordyceps unilateralis</name>
    <name type="common">Zombie-ant fungus</name>
    <name type="synonym">Torrubia unilateralis</name>
    <dbReference type="NCBI Taxonomy" id="268505"/>
    <lineage>
        <taxon>Eukaryota</taxon>
        <taxon>Fungi</taxon>
        <taxon>Dikarya</taxon>
        <taxon>Ascomycota</taxon>
        <taxon>Pezizomycotina</taxon>
        <taxon>Sordariomycetes</taxon>
        <taxon>Hypocreomycetidae</taxon>
        <taxon>Hypocreales</taxon>
        <taxon>Ophiocordycipitaceae</taxon>
        <taxon>Ophiocordyceps</taxon>
    </lineage>
</organism>
<dbReference type="EMBL" id="LAZP02000275">
    <property type="protein sequence ID" value="PFH58613.1"/>
    <property type="molecule type" value="Genomic_DNA"/>
</dbReference>
<proteinExistence type="predicted"/>
<reference evidence="2 3" key="2">
    <citation type="journal article" date="2017" name="Sci. Rep.">
        <title>Ant-infecting Ophiocordyceps genomes reveal a high diversity of potential behavioral manipulation genes and a possible major role for enterotoxins.</title>
        <authorList>
            <person name="de Bekker C."/>
            <person name="Ohm R.A."/>
            <person name="Evans H.C."/>
            <person name="Brachmann A."/>
            <person name="Hughes D.P."/>
        </authorList>
    </citation>
    <scope>NUCLEOTIDE SEQUENCE [LARGE SCALE GENOMIC DNA]</scope>
    <source>
        <strain evidence="2 3">SC16a</strain>
    </source>
</reference>